<feature type="compositionally biased region" description="Polar residues" evidence="1">
    <location>
        <begin position="59"/>
        <end position="71"/>
    </location>
</feature>
<dbReference type="Proteomes" id="UP000823775">
    <property type="component" value="Unassembled WGS sequence"/>
</dbReference>
<evidence type="ECO:0000313" key="3">
    <source>
        <dbReference type="Proteomes" id="UP000823775"/>
    </source>
</evidence>
<name>A0ABS8RSY7_DATST</name>
<gene>
    <name evidence="2" type="ORF">HAX54_045658</name>
</gene>
<reference evidence="2 3" key="1">
    <citation type="journal article" date="2021" name="BMC Genomics">
        <title>Datura genome reveals duplications of psychoactive alkaloid biosynthetic genes and high mutation rate following tissue culture.</title>
        <authorList>
            <person name="Rajewski A."/>
            <person name="Carter-House D."/>
            <person name="Stajich J."/>
            <person name="Litt A."/>
        </authorList>
    </citation>
    <scope>NUCLEOTIDE SEQUENCE [LARGE SCALE GENOMIC DNA]</scope>
    <source>
        <strain evidence="2">AR-01</strain>
    </source>
</reference>
<evidence type="ECO:0000256" key="1">
    <source>
        <dbReference type="SAM" id="MobiDB-lite"/>
    </source>
</evidence>
<keyword evidence="3" id="KW-1185">Reference proteome</keyword>
<comment type="caution">
    <text evidence="2">The sequence shown here is derived from an EMBL/GenBank/DDBJ whole genome shotgun (WGS) entry which is preliminary data.</text>
</comment>
<protein>
    <submittedName>
        <fullName evidence="2">Uncharacterized protein</fullName>
    </submittedName>
</protein>
<feature type="compositionally biased region" description="Acidic residues" evidence="1">
    <location>
        <begin position="102"/>
        <end position="112"/>
    </location>
</feature>
<accession>A0ABS8RSY7</accession>
<feature type="region of interest" description="Disordered" evidence="1">
    <location>
        <begin position="90"/>
        <end position="140"/>
    </location>
</feature>
<evidence type="ECO:0000313" key="2">
    <source>
        <dbReference type="EMBL" id="MCD7448719.1"/>
    </source>
</evidence>
<proteinExistence type="predicted"/>
<organism evidence="2 3">
    <name type="scientific">Datura stramonium</name>
    <name type="common">Jimsonweed</name>
    <name type="synonym">Common thornapple</name>
    <dbReference type="NCBI Taxonomy" id="4076"/>
    <lineage>
        <taxon>Eukaryota</taxon>
        <taxon>Viridiplantae</taxon>
        <taxon>Streptophyta</taxon>
        <taxon>Embryophyta</taxon>
        <taxon>Tracheophyta</taxon>
        <taxon>Spermatophyta</taxon>
        <taxon>Magnoliopsida</taxon>
        <taxon>eudicotyledons</taxon>
        <taxon>Gunneridae</taxon>
        <taxon>Pentapetalae</taxon>
        <taxon>asterids</taxon>
        <taxon>lamiids</taxon>
        <taxon>Solanales</taxon>
        <taxon>Solanaceae</taxon>
        <taxon>Solanoideae</taxon>
        <taxon>Datureae</taxon>
        <taxon>Datura</taxon>
    </lineage>
</organism>
<feature type="compositionally biased region" description="Polar residues" evidence="1">
    <location>
        <begin position="7"/>
        <end position="26"/>
    </location>
</feature>
<sequence>MSSSSSVENPVTSTPNKKNNDEQGATSRPMIDINVAASDGLLSQKKRPLGINSHDQRTTDNNNVERLQMPTGINNYSPITLFGHRIEPVTSPLLPHAPNLQPEEEDKAEEETAQGREAAAEESVVKYRVPDLNFPPPEED</sequence>
<dbReference type="EMBL" id="JACEIK010000071">
    <property type="protein sequence ID" value="MCD7448719.1"/>
    <property type="molecule type" value="Genomic_DNA"/>
</dbReference>
<feature type="region of interest" description="Disordered" evidence="1">
    <location>
        <begin position="1"/>
        <end position="71"/>
    </location>
</feature>